<gene>
    <name evidence="2" type="ORF">Q8A70_00700</name>
</gene>
<name>A0ABU0YEL4_9PROT</name>
<accession>A0ABU0YEL4</accession>
<evidence type="ECO:0000256" key="1">
    <source>
        <dbReference type="ARBA" id="ARBA00010552"/>
    </source>
</evidence>
<dbReference type="EMBL" id="JAUYVI010000001">
    <property type="protein sequence ID" value="MDQ7246156.1"/>
    <property type="molecule type" value="Genomic_DNA"/>
</dbReference>
<evidence type="ECO:0000313" key="3">
    <source>
        <dbReference type="Proteomes" id="UP001230156"/>
    </source>
</evidence>
<dbReference type="GO" id="GO:0016787">
    <property type="term" value="F:hydrolase activity"/>
    <property type="evidence" value="ECO:0007669"/>
    <property type="project" value="UniProtKB-KW"/>
</dbReference>
<dbReference type="Pfam" id="PF01042">
    <property type="entry name" value="Ribonuc_L-PSP"/>
    <property type="match status" value="1"/>
</dbReference>
<dbReference type="PANTHER" id="PTHR11803">
    <property type="entry name" value="2-IMINOBUTANOATE/2-IMINOPROPANOATE DEAMINASE RIDA"/>
    <property type="match status" value="1"/>
</dbReference>
<dbReference type="PANTHER" id="PTHR11803:SF58">
    <property type="entry name" value="PROTEIN HMF1-RELATED"/>
    <property type="match status" value="1"/>
</dbReference>
<dbReference type="Proteomes" id="UP001230156">
    <property type="component" value="Unassembled WGS sequence"/>
</dbReference>
<keyword evidence="3" id="KW-1185">Reference proteome</keyword>
<protein>
    <submittedName>
        <fullName evidence="2">Rid family hydrolase</fullName>
    </submittedName>
</protein>
<sequence>MITRSNPEVGYFAAEVFETFAFSQSVRAGDTVYYSGVAPLRGTLANMELVGPGDMKAQFEFVLRVIDDLLKADGLDRSKLVSWTFYTTKVAAFMEVLPTVLKPWIAGHAPCSTTIGVGGFVHPEQMLEITAIAVDA</sequence>
<dbReference type="RefSeq" id="WP_379953528.1">
    <property type="nucleotide sequence ID" value="NZ_JAUYVI010000001.1"/>
</dbReference>
<dbReference type="Gene3D" id="3.30.1330.40">
    <property type="entry name" value="RutC-like"/>
    <property type="match status" value="1"/>
</dbReference>
<proteinExistence type="inferred from homology"/>
<organism evidence="2 3">
    <name type="scientific">Dongia sedimenti</name>
    <dbReference type="NCBI Taxonomy" id="3064282"/>
    <lineage>
        <taxon>Bacteria</taxon>
        <taxon>Pseudomonadati</taxon>
        <taxon>Pseudomonadota</taxon>
        <taxon>Alphaproteobacteria</taxon>
        <taxon>Rhodospirillales</taxon>
        <taxon>Dongiaceae</taxon>
        <taxon>Dongia</taxon>
    </lineage>
</organism>
<comment type="caution">
    <text evidence="2">The sequence shown here is derived from an EMBL/GenBank/DDBJ whole genome shotgun (WGS) entry which is preliminary data.</text>
</comment>
<dbReference type="SUPFAM" id="SSF55298">
    <property type="entry name" value="YjgF-like"/>
    <property type="match status" value="1"/>
</dbReference>
<keyword evidence="2" id="KW-0378">Hydrolase</keyword>
<dbReference type="InterPro" id="IPR006175">
    <property type="entry name" value="YjgF/YER057c/UK114"/>
</dbReference>
<dbReference type="InterPro" id="IPR035959">
    <property type="entry name" value="RutC-like_sf"/>
</dbReference>
<reference evidence="3" key="1">
    <citation type="submission" date="2023-08" db="EMBL/GenBank/DDBJ databases">
        <title>Rhodospirillaceae gen. nov., a novel taxon isolated from the Yangtze River Yuezi River estuary sludge.</title>
        <authorList>
            <person name="Ruan L."/>
        </authorList>
    </citation>
    <scope>NUCLEOTIDE SEQUENCE [LARGE SCALE GENOMIC DNA]</scope>
    <source>
        <strain evidence="3">R-7</strain>
    </source>
</reference>
<comment type="similarity">
    <text evidence="1">Belongs to the RutC family.</text>
</comment>
<evidence type="ECO:0000313" key="2">
    <source>
        <dbReference type="EMBL" id="MDQ7246156.1"/>
    </source>
</evidence>